<evidence type="ECO:0000313" key="3">
    <source>
        <dbReference type="Proteomes" id="UP001301731"/>
    </source>
</evidence>
<sequence>MSSLALKGPYWVTVRQHRKALWWTLGLAAVAVVALVTSRLWSDSAVAALRAAGCTVSSENPTCFQPTRDYLDDQWNARHIVEYAAMGMLVLPGIVGAFVAGPMLARELESGTYKLAWTQSVTPTRWLAAKLAVPAALVLAGLPLLSLAFYWAWRTGPAHDYPTYWYEPNVFVSYGIVPVAHTLLGLALGAAVGLLVRRTVVAMSVTALITGAALAVLAWLRAGLWPVKTITGSSVDVSASADWRLDHGMVTATGERIRWGDCVVTPDVDARQCMTARGGVAEFMDVHPASHFWPLQLVETGICLAVAALAILLAFRVLRRRHG</sequence>
<keyword evidence="1" id="KW-0472">Membrane</keyword>
<dbReference type="EMBL" id="CP137573">
    <property type="protein sequence ID" value="WOX23519.1"/>
    <property type="molecule type" value="Genomic_DNA"/>
</dbReference>
<organism evidence="2 3">
    <name type="scientific">Streptomyces solicathayae</name>
    <dbReference type="NCBI Taxonomy" id="3081768"/>
    <lineage>
        <taxon>Bacteria</taxon>
        <taxon>Bacillati</taxon>
        <taxon>Actinomycetota</taxon>
        <taxon>Actinomycetes</taxon>
        <taxon>Kitasatosporales</taxon>
        <taxon>Streptomycetaceae</taxon>
        <taxon>Streptomyces</taxon>
    </lineage>
</organism>
<evidence type="ECO:0000313" key="2">
    <source>
        <dbReference type="EMBL" id="WOX23519.1"/>
    </source>
</evidence>
<feature type="transmembrane region" description="Helical" evidence="1">
    <location>
        <begin position="20"/>
        <end position="41"/>
    </location>
</feature>
<reference evidence="2 3" key="1">
    <citation type="submission" date="2023-10" db="EMBL/GenBank/DDBJ databases">
        <title>The genome sequence of Streptomyces sp. HUAS YS2.</title>
        <authorList>
            <person name="Mo P."/>
        </authorList>
    </citation>
    <scope>NUCLEOTIDE SEQUENCE [LARGE SCALE GENOMIC DNA]</scope>
    <source>
        <strain evidence="2 3">HUAS YS2</strain>
    </source>
</reference>
<feature type="transmembrane region" description="Helical" evidence="1">
    <location>
        <begin position="126"/>
        <end position="151"/>
    </location>
</feature>
<proteinExistence type="predicted"/>
<dbReference type="Proteomes" id="UP001301731">
    <property type="component" value="Chromosome"/>
</dbReference>
<feature type="transmembrane region" description="Helical" evidence="1">
    <location>
        <begin position="171"/>
        <end position="193"/>
    </location>
</feature>
<keyword evidence="3" id="KW-1185">Reference proteome</keyword>
<feature type="transmembrane region" description="Helical" evidence="1">
    <location>
        <begin position="200"/>
        <end position="220"/>
    </location>
</feature>
<keyword evidence="1" id="KW-1133">Transmembrane helix</keyword>
<feature type="transmembrane region" description="Helical" evidence="1">
    <location>
        <begin position="293"/>
        <end position="315"/>
    </location>
</feature>
<feature type="transmembrane region" description="Helical" evidence="1">
    <location>
        <begin position="83"/>
        <end position="105"/>
    </location>
</feature>
<protein>
    <recommendedName>
        <fullName evidence="4">ABC transporter permease</fullName>
    </recommendedName>
</protein>
<dbReference type="RefSeq" id="WP_318105396.1">
    <property type="nucleotide sequence ID" value="NZ_CP137573.1"/>
</dbReference>
<accession>A0ABZ0LXL2</accession>
<keyword evidence="1" id="KW-0812">Transmembrane</keyword>
<name>A0ABZ0LXL2_9ACTN</name>
<evidence type="ECO:0008006" key="4">
    <source>
        <dbReference type="Google" id="ProtNLM"/>
    </source>
</evidence>
<evidence type="ECO:0000256" key="1">
    <source>
        <dbReference type="SAM" id="Phobius"/>
    </source>
</evidence>
<gene>
    <name evidence="2" type="ORF">R2D22_19890</name>
</gene>